<keyword evidence="3" id="KW-1185">Reference proteome</keyword>
<name>A0A917PQF8_9PSED</name>
<reference evidence="2" key="1">
    <citation type="journal article" date="2014" name="Int. J. Syst. Evol. Microbiol.">
        <title>Complete genome sequence of Corynebacterium casei LMG S-19264T (=DSM 44701T), isolated from a smear-ripened cheese.</title>
        <authorList>
            <consortium name="US DOE Joint Genome Institute (JGI-PGF)"/>
            <person name="Walter F."/>
            <person name="Albersmeier A."/>
            <person name="Kalinowski J."/>
            <person name="Ruckert C."/>
        </authorList>
    </citation>
    <scope>NUCLEOTIDE SEQUENCE</scope>
    <source>
        <strain evidence="2">JCM 30078</strain>
    </source>
</reference>
<dbReference type="AlphaFoldDB" id="A0A917PQF8"/>
<dbReference type="EMBL" id="BMPO01000002">
    <property type="protein sequence ID" value="GGJ87725.1"/>
    <property type="molecule type" value="Genomic_DNA"/>
</dbReference>
<dbReference type="Proteomes" id="UP000635983">
    <property type="component" value="Unassembled WGS sequence"/>
</dbReference>
<gene>
    <name evidence="2" type="ORF">GCM10009304_11870</name>
</gene>
<evidence type="ECO:0000313" key="2">
    <source>
        <dbReference type="EMBL" id="GGJ87725.1"/>
    </source>
</evidence>
<reference evidence="2" key="2">
    <citation type="submission" date="2020-09" db="EMBL/GenBank/DDBJ databases">
        <authorList>
            <person name="Sun Q."/>
            <person name="Ohkuma M."/>
        </authorList>
    </citation>
    <scope>NUCLEOTIDE SEQUENCE</scope>
    <source>
        <strain evidence="2">JCM 30078</strain>
    </source>
</reference>
<evidence type="ECO:0000256" key="1">
    <source>
        <dbReference type="SAM" id="SignalP"/>
    </source>
</evidence>
<evidence type="ECO:0008006" key="4">
    <source>
        <dbReference type="Google" id="ProtNLM"/>
    </source>
</evidence>
<keyword evidence="1" id="KW-0732">Signal</keyword>
<evidence type="ECO:0000313" key="3">
    <source>
        <dbReference type="Proteomes" id="UP000635983"/>
    </source>
</evidence>
<dbReference type="RefSeq" id="WP_188982219.1">
    <property type="nucleotide sequence ID" value="NZ_BMPO01000002.1"/>
</dbReference>
<feature type="signal peptide" evidence="1">
    <location>
        <begin position="1"/>
        <end position="31"/>
    </location>
</feature>
<feature type="chain" id="PRO_5036765705" description="Lipoprotein" evidence="1">
    <location>
        <begin position="32"/>
        <end position="126"/>
    </location>
</feature>
<proteinExistence type="predicted"/>
<protein>
    <recommendedName>
        <fullName evidence="4">Lipoprotein</fullName>
    </recommendedName>
</protein>
<comment type="caution">
    <text evidence="2">The sequence shown here is derived from an EMBL/GenBank/DDBJ whole genome shotgun (WGS) entry which is preliminary data.</text>
</comment>
<organism evidence="2 3">
    <name type="scientific">Pseudomonas matsuisoli</name>
    <dbReference type="NCBI Taxonomy" id="1515666"/>
    <lineage>
        <taxon>Bacteria</taxon>
        <taxon>Pseudomonadati</taxon>
        <taxon>Pseudomonadota</taxon>
        <taxon>Gammaproteobacteria</taxon>
        <taxon>Pseudomonadales</taxon>
        <taxon>Pseudomonadaceae</taxon>
        <taxon>Pseudomonas</taxon>
    </lineage>
</organism>
<sequence length="126" mass="13383">MNIARPLKSAALSLSFIAFTLLTGCASSEHAYFQSGDMGYLVKCGGLMGRWSACSTAAAALCTTDGYEVLARNSIAKASEEEADAHVAADSFHSREMYIQCRGAHLAWKVDGSMNASLEANPRIEG</sequence>
<accession>A0A917PQF8</accession>
<dbReference type="PROSITE" id="PS51257">
    <property type="entry name" value="PROKAR_LIPOPROTEIN"/>
    <property type="match status" value="1"/>
</dbReference>